<organism evidence="1 2">
    <name type="scientific">Populus trichocarpa</name>
    <name type="common">Western balsam poplar</name>
    <name type="synonym">Populus balsamifera subsp. trichocarpa</name>
    <dbReference type="NCBI Taxonomy" id="3694"/>
    <lineage>
        <taxon>Eukaryota</taxon>
        <taxon>Viridiplantae</taxon>
        <taxon>Streptophyta</taxon>
        <taxon>Embryophyta</taxon>
        <taxon>Tracheophyta</taxon>
        <taxon>Spermatophyta</taxon>
        <taxon>Magnoliopsida</taxon>
        <taxon>eudicotyledons</taxon>
        <taxon>Gunneridae</taxon>
        <taxon>Pentapetalae</taxon>
        <taxon>rosids</taxon>
        <taxon>fabids</taxon>
        <taxon>Malpighiales</taxon>
        <taxon>Salicaceae</taxon>
        <taxon>Saliceae</taxon>
        <taxon>Populus</taxon>
    </lineage>
</organism>
<reference evidence="1 2" key="1">
    <citation type="journal article" date="2006" name="Science">
        <title>The genome of black cottonwood, Populus trichocarpa (Torr. &amp; Gray).</title>
        <authorList>
            <person name="Tuskan G.A."/>
            <person name="Difazio S."/>
            <person name="Jansson S."/>
            <person name="Bohlmann J."/>
            <person name="Grigoriev I."/>
            <person name="Hellsten U."/>
            <person name="Putnam N."/>
            <person name="Ralph S."/>
            <person name="Rombauts S."/>
            <person name="Salamov A."/>
            <person name="Schein J."/>
            <person name="Sterck L."/>
            <person name="Aerts A."/>
            <person name="Bhalerao R.R."/>
            <person name="Bhalerao R.P."/>
            <person name="Blaudez D."/>
            <person name="Boerjan W."/>
            <person name="Brun A."/>
            <person name="Brunner A."/>
            <person name="Busov V."/>
            <person name="Campbell M."/>
            <person name="Carlson J."/>
            <person name="Chalot M."/>
            <person name="Chapman J."/>
            <person name="Chen G.L."/>
            <person name="Cooper D."/>
            <person name="Coutinho P.M."/>
            <person name="Couturier J."/>
            <person name="Covert S."/>
            <person name="Cronk Q."/>
            <person name="Cunningham R."/>
            <person name="Davis J."/>
            <person name="Degroeve S."/>
            <person name="Dejardin A."/>
            <person name="Depamphilis C."/>
            <person name="Detter J."/>
            <person name="Dirks B."/>
            <person name="Dubchak I."/>
            <person name="Duplessis S."/>
            <person name="Ehlting J."/>
            <person name="Ellis B."/>
            <person name="Gendler K."/>
            <person name="Goodstein D."/>
            <person name="Gribskov M."/>
            <person name="Grimwood J."/>
            <person name="Groover A."/>
            <person name="Gunter L."/>
            <person name="Hamberger B."/>
            <person name="Heinze B."/>
            <person name="Helariutta Y."/>
            <person name="Henrissat B."/>
            <person name="Holligan D."/>
            <person name="Holt R."/>
            <person name="Huang W."/>
            <person name="Islam-Faridi N."/>
            <person name="Jones S."/>
            <person name="Jones-Rhoades M."/>
            <person name="Jorgensen R."/>
            <person name="Joshi C."/>
            <person name="Kangasjarvi J."/>
            <person name="Karlsson J."/>
            <person name="Kelleher C."/>
            <person name="Kirkpatrick R."/>
            <person name="Kirst M."/>
            <person name="Kohler A."/>
            <person name="Kalluri U."/>
            <person name="Larimer F."/>
            <person name="Leebens-Mack J."/>
            <person name="Leple J.C."/>
            <person name="Locascio P."/>
            <person name="Lou Y."/>
            <person name="Lucas S."/>
            <person name="Martin F."/>
            <person name="Montanini B."/>
            <person name="Napoli C."/>
            <person name="Nelson D.R."/>
            <person name="Nelson C."/>
            <person name="Nieminen K."/>
            <person name="Nilsson O."/>
            <person name="Pereda V."/>
            <person name="Peter G."/>
            <person name="Philippe R."/>
            <person name="Pilate G."/>
            <person name="Poliakov A."/>
            <person name="Razumovskaya J."/>
            <person name="Richardson P."/>
            <person name="Rinaldi C."/>
            <person name="Ritland K."/>
            <person name="Rouze P."/>
            <person name="Ryaboy D."/>
            <person name="Schmutz J."/>
            <person name="Schrader J."/>
            <person name="Segerman B."/>
            <person name="Shin H."/>
            <person name="Siddiqui A."/>
            <person name="Sterky F."/>
            <person name="Terry A."/>
            <person name="Tsai C.J."/>
            <person name="Uberbacher E."/>
            <person name="Unneberg P."/>
            <person name="Vahala J."/>
            <person name="Wall K."/>
            <person name="Wessler S."/>
            <person name="Yang G."/>
            <person name="Yin T."/>
            <person name="Douglas C."/>
            <person name="Marra M."/>
            <person name="Sandberg G."/>
            <person name="Van de Peer Y."/>
            <person name="Rokhsar D."/>
        </authorList>
    </citation>
    <scope>NUCLEOTIDE SEQUENCE [LARGE SCALE GENOMIC DNA]</scope>
    <source>
        <strain evidence="2">cv. Nisqually</strain>
    </source>
</reference>
<keyword evidence="2" id="KW-1185">Reference proteome</keyword>
<proteinExistence type="predicted"/>
<accession>A0ACC0SLK1</accession>
<name>A0ACC0SLK1_POPTR</name>
<evidence type="ECO:0000313" key="1">
    <source>
        <dbReference type="EMBL" id="KAI9390126.1"/>
    </source>
</evidence>
<protein>
    <submittedName>
        <fullName evidence="1">Uncharacterized protein</fullName>
    </submittedName>
</protein>
<sequence>MLNLIMLLCFKNKDKQKNLLRNKRVVSDIHLQWPFELSSSCQVGRCSNGRQSKLLEDKGFA</sequence>
<dbReference type="EMBL" id="CM009297">
    <property type="protein sequence ID" value="KAI9390126.1"/>
    <property type="molecule type" value="Genomic_DNA"/>
</dbReference>
<gene>
    <name evidence="1" type="ORF">POPTR_008G139375v4</name>
</gene>
<evidence type="ECO:0000313" key="2">
    <source>
        <dbReference type="Proteomes" id="UP000006729"/>
    </source>
</evidence>
<comment type="caution">
    <text evidence="1">The sequence shown here is derived from an EMBL/GenBank/DDBJ whole genome shotgun (WGS) entry which is preliminary data.</text>
</comment>
<dbReference type="Proteomes" id="UP000006729">
    <property type="component" value="Chromosome 8"/>
</dbReference>